<dbReference type="Proteomes" id="UP000265581">
    <property type="component" value="Unassembled WGS sequence"/>
</dbReference>
<keyword evidence="5 11" id="KW-0812">Transmembrane</keyword>
<comment type="caution">
    <text evidence="12">The sequence shown here is derived from an EMBL/GenBank/DDBJ whole genome shotgun (WGS) entry which is preliminary data.</text>
</comment>
<dbReference type="SMART" id="SM01323">
    <property type="entry name" value="YajC"/>
    <property type="match status" value="1"/>
</dbReference>
<keyword evidence="4" id="KW-1003">Cell membrane</keyword>
<protein>
    <submittedName>
        <fullName evidence="12">Preprotein translocase subunit YajC</fullName>
    </submittedName>
</protein>
<keyword evidence="6" id="KW-0653">Protein transport</keyword>
<keyword evidence="13" id="KW-1185">Reference proteome</keyword>
<comment type="similarity">
    <text evidence="2">Belongs to the YajC family.</text>
</comment>
<evidence type="ECO:0000256" key="10">
    <source>
        <dbReference type="SAM" id="MobiDB-lite"/>
    </source>
</evidence>
<evidence type="ECO:0000256" key="9">
    <source>
        <dbReference type="ARBA" id="ARBA00023136"/>
    </source>
</evidence>
<evidence type="ECO:0000256" key="1">
    <source>
        <dbReference type="ARBA" id="ARBA00004162"/>
    </source>
</evidence>
<evidence type="ECO:0000256" key="11">
    <source>
        <dbReference type="SAM" id="Phobius"/>
    </source>
</evidence>
<keyword evidence="3" id="KW-0813">Transport</keyword>
<gene>
    <name evidence="12" type="primary">yajC</name>
    <name evidence="12" type="ORF">DX116_12465</name>
</gene>
<feature type="compositionally biased region" description="Basic residues" evidence="10">
    <location>
        <begin position="57"/>
        <end position="66"/>
    </location>
</feature>
<dbReference type="GO" id="GO:0005886">
    <property type="term" value="C:plasma membrane"/>
    <property type="evidence" value="ECO:0007669"/>
    <property type="project" value="UniProtKB-SubCell"/>
</dbReference>
<dbReference type="InterPro" id="IPR003849">
    <property type="entry name" value="Preprotein_translocase_YajC"/>
</dbReference>
<feature type="compositionally biased region" description="Basic residues" evidence="10">
    <location>
        <begin position="17"/>
        <end position="29"/>
    </location>
</feature>
<dbReference type="GO" id="GO:0015031">
    <property type="term" value="P:protein transport"/>
    <property type="evidence" value="ECO:0007669"/>
    <property type="project" value="UniProtKB-KW"/>
</dbReference>
<feature type="transmembrane region" description="Helical" evidence="11">
    <location>
        <begin position="118"/>
        <end position="136"/>
    </location>
</feature>
<evidence type="ECO:0000256" key="6">
    <source>
        <dbReference type="ARBA" id="ARBA00022927"/>
    </source>
</evidence>
<dbReference type="PRINTS" id="PR01853">
    <property type="entry name" value="YAJCTRNLCASE"/>
</dbReference>
<evidence type="ECO:0000256" key="3">
    <source>
        <dbReference type="ARBA" id="ARBA00022448"/>
    </source>
</evidence>
<dbReference type="PANTHER" id="PTHR33909">
    <property type="entry name" value="SEC TRANSLOCON ACCESSORY COMPLEX SUBUNIT YAJC"/>
    <property type="match status" value="1"/>
</dbReference>
<evidence type="ECO:0000256" key="5">
    <source>
        <dbReference type="ARBA" id="ARBA00022692"/>
    </source>
</evidence>
<evidence type="ECO:0000256" key="4">
    <source>
        <dbReference type="ARBA" id="ARBA00022475"/>
    </source>
</evidence>
<keyword evidence="9 11" id="KW-0472">Membrane</keyword>
<proteinExistence type="inferred from homology"/>
<organism evidence="12 13">
    <name type="scientific">Aeromicrobium endophyticum</name>
    <dbReference type="NCBI Taxonomy" id="2292704"/>
    <lineage>
        <taxon>Bacteria</taxon>
        <taxon>Bacillati</taxon>
        <taxon>Actinomycetota</taxon>
        <taxon>Actinomycetes</taxon>
        <taxon>Propionibacteriales</taxon>
        <taxon>Nocardioidaceae</taxon>
        <taxon>Aeromicrobium</taxon>
    </lineage>
</organism>
<dbReference type="Pfam" id="PF02699">
    <property type="entry name" value="YajC"/>
    <property type="match status" value="1"/>
</dbReference>
<comment type="subcellular location">
    <subcellularLocation>
        <location evidence="1">Cell membrane</location>
        <topology evidence="1">Single-pass membrane protein</topology>
    </subcellularLocation>
</comment>
<dbReference type="EMBL" id="QUBR01000002">
    <property type="protein sequence ID" value="REK69992.1"/>
    <property type="molecule type" value="Genomic_DNA"/>
</dbReference>
<keyword evidence="8" id="KW-0811">Translocation</keyword>
<name>A0A371P224_9ACTN</name>
<feature type="region of interest" description="Disordered" evidence="10">
    <location>
        <begin position="1"/>
        <end position="78"/>
    </location>
</feature>
<keyword evidence="7 11" id="KW-1133">Transmembrane helix</keyword>
<accession>A0A371P224</accession>
<evidence type="ECO:0000256" key="2">
    <source>
        <dbReference type="ARBA" id="ARBA00006742"/>
    </source>
</evidence>
<dbReference type="AlphaFoldDB" id="A0A371P224"/>
<evidence type="ECO:0000256" key="8">
    <source>
        <dbReference type="ARBA" id="ARBA00023010"/>
    </source>
</evidence>
<reference evidence="12 13" key="1">
    <citation type="submission" date="2018-08" db="EMBL/GenBank/DDBJ databases">
        <title>Aeromicrobium sp. M2KJ-4, whole genome shotgun sequence.</title>
        <authorList>
            <person name="Tuo L."/>
        </authorList>
    </citation>
    <scope>NUCLEOTIDE SEQUENCE [LARGE SCALE GENOMIC DNA]</scope>
    <source>
        <strain evidence="12 13">M2KJ-4</strain>
    </source>
</reference>
<sequence length="210" mass="22389">MPQLQRGTGRHLDARRRGGRGARDRRRAGRTLPRPARIPRADAPGTGRDGCGVAPPRARRAGRHRAAGTARRPWLNATPCGGAPLNGCRVKLSGGPPATSRSGGHSHIHDGASTVNDWASILPLVILVIAFLVLVIRPARANRRQFQQLQSTLAPGQQVMLASGIFGEIVTIGDETIELRIAAQTVVTVNRHAVSRVVTPASENETSTDL</sequence>
<dbReference type="NCBIfam" id="TIGR00739">
    <property type="entry name" value="yajC"/>
    <property type="match status" value="1"/>
</dbReference>
<evidence type="ECO:0000313" key="12">
    <source>
        <dbReference type="EMBL" id="REK69992.1"/>
    </source>
</evidence>
<dbReference type="PANTHER" id="PTHR33909:SF1">
    <property type="entry name" value="SEC TRANSLOCON ACCESSORY COMPLEX SUBUNIT YAJC"/>
    <property type="match status" value="1"/>
</dbReference>
<evidence type="ECO:0000256" key="7">
    <source>
        <dbReference type="ARBA" id="ARBA00022989"/>
    </source>
</evidence>
<evidence type="ECO:0000313" key="13">
    <source>
        <dbReference type="Proteomes" id="UP000265581"/>
    </source>
</evidence>